<keyword evidence="3" id="KW-0804">Transcription</keyword>
<dbReference type="CDD" id="cd07377">
    <property type="entry name" value="WHTH_GntR"/>
    <property type="match status" value="1"/>
</dbReference>
<dbReference type="OrthoDB" id="9810548at2"/>
<dbReference type="RefSeq" id="WP_066857848.1">
    <property type="nucleotide sequence ID" value="NZ_JXMS01000031.1"/>
</dbReference>
<comment type="caution">
    <text evidence="5">The sequence shown here is derived from an EMBL/GenBank/DDBJ whole genome shotgun (WGS) entry which is preliminary data.</text>
</comment>
<evidence type="ECO:0000256" key="1">
    <source>
        <dbReference type="ARBA" id="ARBA00023015"/>
    </source>
</evidence>
<dbReference type="STRING" id="1560234.SP90_14540"/>
<dbReference type="Gene3D" id="1.10.10.10">
    <property type="entry name" value="Winged helix-like DNA-binding domain superfamily/Winged helix DNA-binding domain"/>
    <property type="match status" value="1"/>
</dbReference>
<gene>
    <name evidence="5" type="ORF">SP90_14540</name>
</gene>
<evidence type="ECO:0000259" key="4">
    <source>
        <dbReference type="PROSITE" id="PS50949"/>
    </source>
</evidence>
<dbReference type="PROSITE" id="PS50949">
    <property type="entry name" value="HTH_GNTR"/>
    <property type="match status" value="1"/>
</dbReference>
<dbReference type="InterPro" id="IPR036390">
    <property type="entry name" value="WH_DNA-bd_sf"/>
</dbReference>
<dbReference type="GO" id="GO:0003677">
    <property type="term" value="F:DNA binding"/>
    <property type="evidence" value="ECO:0007669"/>
    <property type="project" value="UniProtKB-KW"/>
</dbReference>
<accession>A0A1B7X9Q6</accession>
<dbReference type="SUPFAM" id="SSF48008">
    <property type="entry name" value="GntR ligand-binding domain-like"/>
    <property type="match status" value="1"/>
</dbReference>
<keyword evidence="2" id="KW-0238">DNA-binding</keyword>
<protein>
    <submittedName>
        <fullName evidence="5">GntR family transcriptional regulator</fullName>
    </submittedName>
</protein>
<sequence length="223" mass="25043">MSAVKTYSEQIIVYIKDAILTGKLHPGDKVNEVVVATELSISRAPVREALQMLVKEGLITSIPQRGKFITALTAKQIKDSYFTGGVLEGAAVASTIDKFTVQDFQKLEAVVGEMKKVADCGENGTSMAELDDRFHDILFSKNENELIGELARRSCQGISKFLLFRYWKKLFTLQGIYERHKMLLDVLLTKDCVAIEKTLREHYIESGDRMARYGVDVLEDEDA</sequence>
<dbReference type="Pfam" id="PF00392">
    <property type="entry name" value="GntR"/>
    <property type="match status" value="1"/>
</dbReference>
<feature type="domain" description="HTH gntR-type" evidence="4">
    <location>
        <begin position="5"/>
        <end position="72"/>
    </location>
</feature>
<evidence type="ECO:0000256" key="3">
    <source>
        <dbReference type="ARBA" id="ARBA00023163"/>
    </source>
</evidence>
<organism evidence="5 6">
    <name type="scientific">Halodesulfovibrio spirochaetisodalis</name>
    <dbReference type="NCBI Taxonomy" id="1560234"/>
    <lineage>
        <taxon>Bacteria</taxon>
        <taxon>Pseudomonadati</taxon>
        <taxon>Thermodesulfobacteriota</taxon>
        <taxon>Desulfovibrionia</taxon>
        <taxon>Desulfovibrionales</taxon>
        <taxon>Desulfovibrionaceae</taxon>
        <taxon>Halodesulfovibrio</taxon>
    </lineage>
</organism>
<dbReference type="PATRIC" id="fig|1560234.3.peg.2186"/>
<dbReference type="Proteomes" id="UP000091979">
    <property type="component" value="Unassembled WGS sequence"/>
</dbReference>
<dbReference type="InterPro" id="IPR011711">
    <property type="entry name" value="GntR_C"/>
</dbReference>
<dbReference type="SUPFAM" id="SSF46785">
    <property type="entry name" value="Winged helix' DNA-binding domain"/>
    <property type="match status" value="1"/>
</dbReference>
<evidence type="ECO:0000256" key="2">
    <source>
        <dbReference type="ARBA" id="ARBA00023125"/>
    </source>
</evidence>
<dbReference type="SMART" id="SM00895">
    <property type="entry name" value="FCD"/>
    <property type="match status" value="1"/>
</dbReference>
<dbReference type="InterPro" id="IPR008920">
    <property type="entry name" value="TF_FadR/GntR_C"/>
</dbReference>
<keyword evidence="6" id="KW-1185">Reference proteome</keyword>
<dbReference type="EMBL" id="JXMS01000031">
    <property type="protein sequence ID" value="OBQ46101.1"/>
    <property type="molecule type" value="Genomic_DNA"/>
</dbReference>
<proteinExistence type="predicted"/>
<evidence type="ECO:0000313" key="5">
    <source>
        <dbReference type="EMBL" id="OBQ46101.1"/>
    </source>
</evidence>
<name>A0A1B7X9Q6_9BACT</name>
<dbReference type="PANTHER" id="PTHR43537">
    <property type="entry name" value="TRANSCRIPTIONAL REGULATOR, GNTR FAMILY"/>
    <property type="match status" value="1"/>
</dbReference>
<dbReference type="InterPro" id="IPR000524">
    <property type="entry name" value="Tscrpt_reg_HTH_GntR"/>
</dbReference>
<dbReference type="Gene3D" id="1.20.120.530">
    <property type="entry name" value="GntR ligand-binding domain-like"/>
    <property type="match status" value="1"/>
</dbReference>
<dbReference type="InterPro" id="IPR036388">
    <property type="entry name" value="WH-like_DNA-bd_sf"/>
</dbReference>
<dbReference type="Pfam" id="PF07729">
    <property type="entry name" value="FCD"/>
    <property type="match status" value="1"/>
</dbReference>
<dbReference type="PANTHER" id="PTHR43537:SF5">
    <property type="entry name" value="UXU OPERON TRANSCRIPTIONAL REGULATOR"/>
    <property type="match status" value="1"/>
</dbReference>
<reference evidence="5 6" key="1">
    <citation type="submission" date="2015-01" db="EMBL/GenBank/DDBJ databases">
        <title>Desulfovibrio sp. JC271 draft genome sequence.</title>
        <authorList>
            <person name="Shivani Y."/>
            <person name="Subhash Y."/>
            <person name="Sasikala C."/>
            <person name="Ramana C.V."/>
        </authorList>
    </citation>
    <scope>NUCLEOTIDE SEQUENCE [LARGE SCALE GENOMIC DNA]</scope>
    <source>
        <strain evidence="5 6">JC271</strain>
    </source>
</reference>
<keyword evidence="1" id="KW-0805">Transcription regulation</keyword>
<evidence type="ECO:0000313" key="6">
    <source>
        <dbReference type="Proteomes" id="UP000091979"/>
    </source>
</evidence>
<dbReference type="SMART" id="SM00345">
    <property type="entry name" value="HTH_GNTR"/>
    <property type="match status" value="1"/>
</dbReference>
<dbReference type="GO" id="GO:0003700">
    <property type="term" value="F:DNA-binding transcription factor activity"/>
    <property type="evidence" value="ECO:0007669"/>
    <property type="project" value="InterPro"/>
</dbReference>
<dbReference type="AlphaFoldDB" id="A0A1B7X9Q6"/>